<keyword evidence="4 7" id="KW-1133">Transmembrane helix</keyword>
<sequence length="477" mass="50069">MRWIRRRTEQAVELLGGRERARAAAVLAAVLAMDGADKGTLSTAAGGLKRSFDLGNTEIGLLVSVVALSAAVFTVPVGLLTDRVRRTRLLTISTALWAVATFSSGLAPSYLWLLASRAALGAVTATAGPTVASLTGDFFPARNRARMYGFVLAGEMVGTGLGFAASSVVEDVLGWRFAFWWLVVPGAAVVWAVARLPEPRRAGQVPVGAEPSERTGPTGQAAERAGVEPDPSMVLRSDPRRASRWASIRYILRVRTNLILIVASSLGYFYFTGLRSFATLFVTDHFGVSTSFAGFLILVVGSGTVIGVLVGGPVADRLLRRGMVNSRVLVPVVCLAGVPLLVAPALYVRSVLIALPLLICGAALLGAINPPLDAARLDILHPYMWGTAEGVRTFLRTLGEAAAPTLFGYVSVHAFAGGDEGLTYTLMVFLATLLAAALLGLIALRTYPRDVATAAASHRAISGRAESSGTSASGPRS</sequence>
<name>A0ABS3WX47_9ACTN</name>
<feature type="transmembrane region" description="Helical" evidence="7">
    <location>
        <begin position="291"/>
        <end position="316"/>
    </location>
</feature>
<evidence type="ECO:0000313" key="10">
    <source>
        <dbReference type="Proteomes" id="UP001518976"/>
    </source>
</evidence>
<keyword evidence="5 7" id="KW-0472">Membrane</keyword>
<feature type="transmembrane region" description="Helical" evidence="7">
    <location>
        <begin position="250"/>
        <end position="271"/>
    </location>
</feature>
<keyword evidence="3 7" id="KW-0812">Transmembrane</keyword>
<dbReference type="InterPro" id="IPR044770">
    <property type="entry name" value="MFS_spinster-like"/>
</dbReference>
<feature type="transmembrane region" description="Helical" evidence="7">
    <location>
        <begin position="175"/>
        <end position="194"/>
    </location>
</feature>
<feature type="transmembrane region" description="Helical" evidence="7">
    <location>
        <begin position="92"/>
        <end position="112"/>
    </location>
</feature>
<feature type="transmembrane region" description="Helical" evidence="7">
    <location>
        <begin position="328"/>
        <end position="347"/>
    </location>
</feature>
<feature type="transmembrane region" description="Helical" evidence="7">
    <location>
        <begin position="422"/>
        <end position="444"/>
    </location>
</feature>
<dbReference type="InterPro" id="IPR020846">
    <property type="entry name" value="MFS_dom"/>
</dbReference>
<keyword evidence="10" id="KW-1185">Reference proteome</keyword>
<dbReference type="PANTHER" id="PTHR23505">
    <property type="entry name" value="SPINSTER"/>
    <property type="match status" value="1"/>
</dbReference>
<organism evidence="9 10">
    <name type="scientific">Streptomyces spirodelae</name>
    <dbReference type="NCBI Taxonomy" id="2812904"/>
    <lineage>
        <taxon>Bacteria</taxon>
        <taxon>Bacillati</taxon>
        <taxon>Actinomycetota</taxon>
        <taxon>Actinomycetes</taxon>
        <taxon>Kitasatosporales</taxon>
        <taxon>Streptomycetaceae</taxon>
        <taxon>Streptomyces</taxon>
    </lineage>
</organism>
<dbReference type="Gene3D" id="1.20.1250.20">
    <property type="entry name" value="MFS general substrate transporter like domains"/>
    <property type="match status" value="1"/>
</dbReference>
<evidence type="ECO:0000313" key="9">
    <source>
        <dbReference type="EMBL" id="MBO8187715.1"/>
    </source>
</evidence>
<evidence type="ECO:0000259" key="8">
    <source>
        <dbReference type="PROSITE" id="PS50850"/>
    </source>
</evidence>
<feature type="region of interest" description="Disordered" evidence="6">
    <location>
        <begin position="203"/>
        <end position="235"/>
    </location>
</feature>
<comment type="subcellular location">
    <subcellularLocation>
        <location evidence="1">Cell membrane</location>
        <topology evidence="1">Multi-pass membrane protein</topology>
    </subcellularLocation>
</comment>
<evidence type="ECO:0000256" key="7">
    <source>
        <dbReference type="SAM" id="Phobius"/>
    </source>
</evidence>
<evidence type="ECO:0000256" key="5">
    <source>
        <dbReference type="ARBA" id="ARBA00023136"/>
    </source>
</evidence>
<dbReference type="Pfam" id="PF07690">
    <property type="entry name" value="MFS_1"/>
    <property type="match status" value="1"/>
</dbReference>
<dbReference type="EMBL" id="JAFFZN010000018">
    <property type="protein sequence ID" value="MBO8187715.1"/>
    <property type="molecule type" value="Genomic_DNA"/>
</dbReference>
<dbReference type="InterPro" id="IPR011701">
    <property type="entry name" value="MFS"/>
</dbReference>
<gene>
    <name evidence="9" type="ORF">JW592_19940</name>
</gene>
<feature type="transmembrane region" description="Helical" evidence="7">
    <location>
        <begin position="148"/>
        <end position="169"/>
    </location>
</feature>
<keyword evidence="2" id="KW-0813">Transport</keyword>
<dbReference type="PANTHER" id="PTHR23505:SF79">
    <property type="entry name" value="PROTEIN SPINSTER"/>
    <property type="match status" value="1"/>
</dbReference>
<evidence type="ECO:0000256" key="2">
    <source>
        <dbReference type="ARBA" id="ARBA00022448"/>
    </source>
</evidence>
<dbReference type="SUPFAM" id="SSF103473">
    <property type="entry name" value="MFS general substrate transporter"/>
    <property type="match status" value="1"/>
</dbReference>
<dbReference type="PROSITE" id="PS50850">
    <property type="entry name" value="MFS"/>
    <property type="match status" value="1"/>
</dbReference>
<evidence type="ECO:0000256" key="3">
    <source>
        <dbReference type="ARBA" id="ARBA00022692"/>
    </source>
</evidence>
<feature type="transmembrane region" description="Helical" evidence="7">
    <location>
        <begin position="353"/>
        <end position="372"/>
    </location>
</feature>
<dbReference type="InterPro" id="IPR036259">
    <property type="entry name" value="MFS_trans_sf"/>
</dbReference>
<comment type="caution">
    <text evidence="9">The sequence shown here is derived from an EMBL/GenBank/DDBJ whole genome shotgun (WGS) entry which is preliminary data.</text>
</comment>
<feature type="domain" description="Major facilitator superfamily (MFS) profile" evidence="8">
    <location>
        <begin position="23"/>
        <end position="448"/>
    </location>
</feature>
<evidence type="ECO:0000256" key="6">
    <source>
        <dbReference type="SAM" id="MobiDB-lite"/>
    </source>
</evidence>
<feature type="transmembrane region" description="Helical" evidence="7">
    <location>
        <begin position="393"/>
        <end position="416"/>
    </location>
</feature>
<dbReference type="RefSeq" id="WP_209266517.1">
    <property type="nucleotide sequence ID" value="NZ_JAFFZN010000018.1"/>
</dbReference>
<feature type="transmembrane region" description="Helical" evidence="7">
    <location>
        <begin position="59"/>
        <end position="80"/>
    </location>
</feature>
<evidence type="ECO:0000256" key="4">
    <source>
        <dbReference type="ARBA" id="ARBA00022989"/>
    </source>
</evidence>
<proteinExistence type="predicted"/>
<dbReference type="Proteomes" id="UP001518976">
    <property type="component" value="Unassembled WGS sequence"/>
</dbReference>
<reference evidence="9 10" key="1">
    <citation type="submission" date="2021-02" db="EMBL/GenBank/DDBJ databases">
        <title>Streptomyces spirodelae sp. nov., isolated from duckweed.</title>
        <authorList>
            <person name="Saimee Y."/>
            <person name="Duangmal K."/>
        </authorList>
    </citation>
    <scope>NUCLEOTIDE SEQUENCE [LARGE SCALE GENOMIC DNA]</scope>
    <source>
        <strain evidence="9 10">DW4-2</strain>
    </source>
</reference>
<protein>
    <submittedName>
        <fullName evidence="9">MFS transporter</fullName>
    </submittedName>
</protein>
<accession>A0ABS3WX47</accession>
<evidence type="ECO:0000256" key="1">
    <source>
        <dbReference type="ARBA" id="ARBA00004651"/>
    </source>
</evidence>